<keyword evidence="1" id="KW-1133">Transmembrane helix</keyword>
<evidence type="ECO:0000313" key="3">
    <source>
        <dbReference type="Proteomes" id="UP001215280"/>
    </source>
</evidence>
<keyword evidence="3" id="KW-1185">Reference proteome</keyword>
<feature type="transmembrane region" description="Helical" evidence="1">
    <location>
        <begin position="118"/>
        <end position="138"/>
    </location>
</feature>
<proteinExistence type="predicted"/>
<evidence type="ECO:0000313" key="2">
    <source>
        <dbReference type="EMBL" id="KAJ7731427.1"/>
    </source>
</evidence>
<dbReference type="Proteomes" id="UP001215280">
    <property type="component" value="Unassembled WGS sequence"/>
</dbReference>
<feature type="transmembrane region" description="Helical" evidence="1">
    <location>
        <begin position="86"/>
        <end position="106"/>
    </location>
</feature>
<feature type="transmembrane region" description="Helical" evidence="1">
    <location>
        <begin position="12"/>
        <end position="32"/>
    </location>
</feature>
<protein>
    <submittedName>
        <fullName evidence="2">Uncharacterized protein</fullName>
    </submittedName>
</protein>
<name>A0AAD7MTL6_9AGAR</name>
<reference evidence="2" key="1">
    <citation type="submission" date="2023-03" db="EMBL/GenBank/DDBJ databases">
        <title>Massive genome expansion in bonnet fungi (Mycena s.s.) driven by repeated elements and novel gene families across ecological guilds.</title>
        <authorList>
            <consortium name="Lawrence Berkeley National Laboratory"/>
            <person name="Harder C.B."/>
            <person name="Miyauchi S."/>
            <person name="Viragh M."/>
            <person name="Kuo A."/>
            <person name="Thoen E."/>
            <person name="Andreopoulos B."/>
            <person name="Lu D."/>
            <person name="Skrede I."/>
            <person name="Drula E."/>
            <person name="Henrissat B."/>
            <person name="Morin E."/>
            <person name="Kohler A."/>
            <person name="Barry K."/>
            <person name="LaButti K."/>
            <person name="Morin E."/>
            <person name="Salamov A."/>
            <person name="Lipzen A."/>
            <person name="Mereny Z."/>
            <person name="Hegedus B."/>
            <person name="Baldrian P."/>
            <person name="Stursova M."/>
            <person name="Weitz H."/>
            <person name="Taylor A."/>
            <person name="Grigoriev I.V."/>
            <person name="Nagy L.G."/>
            <person name="Martin F."/>
            <person name="Kauserud H."/>
        </authorList>
    </citation>
    <scope>NUCLEOTIDE SEQUENCE</scope>
    <source>
        <strain evidence="2">CBHHK188m</strain>
    </source>
</reference>
<organism evidence="2 3">
    <name type="scientific">Mycena maculata</name>
    <dbReference type="NCBI Taxonomy" id="230809"/>
    <lineage>
        <taxon>Eukaryota</taxon>
        <taxon>Fungi</taxon>
        <taxon>Dikarya</taxon>
        <taxon>Basidiomycota</taxon>
        <taxon>Agaricomycotina</taxon>
        <taxon>Agaricomycetes</taxon>
        <taxon>Agaricomycetidae</taxon>
        <taxon>Agaricales</taxon>
        <taxon>Marasmiineae</taxon>
        <taxon>Mycenaceae</taxon>
        <taxon>Mycena</taxon>
    </lineage>
</organism>
<comment type="caution">
    <text evidence="2">The sequence shown here is derived from an EMBL/GenBank/DDBJ whole genome shotgun (WGS) entry which is preliminary data.</text>
</comment>
<keyword evidence="1" id="KW-0472">Membrane</keyword>
<accession>A0AAD7MTL6</accession>
<gene>
    <name evidence="2" type="ORF">DFH07DRAFT_151776</name>
</gene>
<feature type="transmembrane region" description="Helical" evidence="1">
    <location>
        <begin position="39"/>
        <end position="58"/>
    </location>
</feature>
<sequence>MASILRPTLTAVIVESCLYGILFVLFVVVLYFRRTGTNSIVLLGIMGLFVMITTHWIITLYRTFRSVLELGGAAESFLIDLSSPTYLAHTVLLTLSIALADTIVIHRLLSVWAHRRDIIIFPNVMLIGQAVAGIGVIVEFAHWNSQSLDPIETFYSLSNIWVICNL</sequence>
<keyword evidence="1" id="KW-0812">Transmembrane</keyword>
<evidence type="ECO:0000256" key="1">
    <source>
        <dbReference type="SAM" id="Phobius"/>
    </source>
</evidence>
<dbReference type="EMBL" id="JARJLG010000183">
    <property type="protein sequence ID" value="KAJ7731427.1"/>
    <property type="molecule type" value="Genomic_DNA"/>
</dbReference>
<dbReference type="AlphaFoldDB" id="A0AAD7MTL6"/>